<dbReference type="InterPro" id="IPR002934">
    <property type="entry name" value="Polymerase_NTP_transf_dom"/>
</dbReference>
<evidence type="ECO:0000259" key="1">
    <source>
        <dbReference type="Pfam" id="PF01909"/>
    </source>
</evidence>
<dbReference type="AlphaFoldDB" id="A0A7Y4NVV2"/>
<dbReference type="Proteomes" id="UP000563426">
    <property type="component" value="Unassembled WGS sequence"/>
</dbReference>
<name>A0A7Y4NVV2_9BACT</name>
<dbReference type="Pfam" id="PF01909">
    <property type="entry name" value="NTP_transf_2"/>
    <property type="match status" value="1"/>
</dbReference>
<comment type="caution">
    <text evidence="2">The sequence shown here is derived from an EMBL/GenBank/DDBJ whole genome shotgun (WGS) entry which is preliminary data.</text>
</comment>
<dbReference type="InterPro" id="IPR043519">
    <property type="entry name" value="NT_sf"/>
</dbReference>
<dbReference type="GO" id="GO:0016779">
    <property type="term" value="F:nucleotidyltransferase activity"/>
    <property type="evidence" value="ECO:0007669"/>
    <property type="project" value="InterPro"/>
</dbReference>
<feature type="domain" description="Polymerase nucleotidyl transferase" evidence="1">
    <location>
        <begin position="2"/>
        <end position="28"/>
    </location>
</feature>
<protein>
    <submittedName>
        <fullName evidence="2">Nucleotidyltransferase domain-containing protein</fullName>
    </submittedName>
</protein>
<evidence type="ECO:0000313" key="2">
    <source>
        <dbReference type="EMBL" id="NOK39425.1"/>
    </source>
</evidence>
<reference evidence="2 3" key="1">
    <citation type="submission" date="2020-05" db="EMBL/GenBank/DDBJ databases">
        <authorList>
            <person name="Whitworth D."/>
        </authorList>
    </citation>
    <scope>NUCLEOTIDE SEQUENCE [LARGE SCALE GENOMIC DNA]</scope>
    <source>
        <strain evidence="2 3">AB043B</strain>
    </source>
</reference>
<keyword evidence="3" id="KW-1185">Reference proteome</keyword>
<dbReference type="Gene3D" id="3.30.460.10">
    <property type="entry name" value="Beta Polymerase, domain 2"/>
    <property type="match status" value="1"/>
</dbReference>
<dbReference type="EMBL" id="JABFJV010000475">
    <property type="protein sequence ID" value="NOK39425.1"/>
    <property type="molecule type" value="Genomic_DNA"/>
</dbReference>
<proteinExistence type="predicted"/>
<gene>
    <name evidence="2" type="ORF">HMI49_40280</name>
</gene>
<accession>A0A7Y4NVV2</accession>
<dbReference type="CDD" id="cd05403">
    <property type="entry name" value="NT_KNTase_like"/>
    <property type="match status" value="1"/>
</dbReference>
<dbReference type="SUPFAM" id="SSF81301">
    <property type="entry name" value="Nucleotidyltransferase"/>
    <property type="match status" value="1"/>
</dbReference>
<sequence>MIIFGSFARGDYTEASDIDVIQITPKRKRSYSSGRVSVAVYTQTQLLKMARHGDLFAAHVVREGKIIAGPQALMTEIQSAFAPRASYEGFRGDLRAALPLIDVSPQLYQLRTKRYDSLVQFLLRSWVYSLLADRGDYVFSMREVADRLDDARLVVSLKNERDAGRTWSEFRDIVALTESYFGVVACNPWVTPEAFLVNTEPGLGRILALRLLNDTDVPLEYEPHEQSP</sequence>
<evidence type="ECO:0000313" key="3">
    <source>
        <dbReference type="Proteomes" id="UP000563426"/>
    </source>
</evidence>
<organism evidence="2 3">
    <name type="scientific">Corallococcus exercitus</name>
    <dbReference type="NCBI Taxonomy" id="2316736"/>
    <lineage>
        <taxon>Bacteria</taxon>
        <taxon>Pseudomonadati</taxon>
        <taxon>Myxococcota</taxon>
        <taxon>Myxococcia</taxon>
        <taxon>Myxococcales</taxon>
        <taxon>Cystobacterineae</taxon>
        <taxon>Myxococcaceae</taxon>
        <taxon>Corallococcus</taxon>
    </lineage>
</organism>
<keyword evidence="2" id="KW-0808">Transferase</keyword>